<feature type="domain" description="Protein kinase" evidence="7">
    <location>
        <begin position="35"/>
        <end position="286"/>
    </location>
</feature>
<dbReference type="OrthoDB" id="346907at2759"/>
<keyword evidence="2 5" id="KW-0547">Nucleotide-binding</keyword>
<dbReference type="Pfam" id="PF00069">
    <property type="entry name" value="Pkinase"/>
    <property type="match status" value="1"/>
</dbReference>
<dbReference type="SUPFAM" id="SSF56112">
    <property type="entry name" value="Protein kinase-like (PK-like)"/>
    <property type="match status" value="1"/>
</dbReference>
<sequence length="286" mass="31625">MATPPPPVEDAVPRSPSVILEDAPSTTTRTIGGCWVIDKRIGRGSFATVWRARHLTSESHVVAVKEIYLEKLSKKLRQSLESEIEVLRQSDHPNIIKLYDIIRDPGDKVVHLVLEYCDGGDVGEYIKRNGSVDEATARGMLTQMAAGLTAMREKNLIHRDLKPQNLLLTSAGASGDGEKILKIADFGFARYMHPTGLAETLCGSPLYMAPEILSYQKYDAKADLWSVGSILYELLVGRTPFTGMNPMQLLRNIERQDAKIPSKVANALSPECVSMLRALLRRNPAE</sequence>
<dbReference type="PANTHER" id="PTHR24348:SF22">
    <property type="entry name" value="NON-SPECIFIC SERINE_THREONINE PROTEIN KINASE"/>
    <property type="match status" value="1"/>
</dbReference>
<dbReference type="EMBL" id="GG663740">
    <property type="protein sequence ID" value="EEH56251.1"/>
    <property type="molecule type" value="Genomic_DNA"/>
</dbReference>
<dbReference type="Gene3D" id="1.10.510.10">
    <property type="entry name" value="Transferase(Phosphotransferase) domain 1"/>
    <property type="match status" value="1"/>
</dbReference>
<protein>
    <submittedName>
        <fullName evidence="8">Predicted protein</fullName>
    </submittedName>
</protein>
<evidence type="ECO:0000256" key="1">
    <source>
        <dbReference type="ARBA" id="ARBA00022679"/>
    </source>
</evidence>
<dbReference type="InterPro" id="IPR045269">
    <property type="entry name" value="Atg1-like"/>
</dbReference>
<dbReference type="SMART" id="SM00220">
    <property type="entry name" value="S_TKc"/>
    <property type="match status" value="1"/>
</dbReference>
<dbReference type="InterPro" id="IPR000719">
    <property type="entry name" value="Prot_kinase_dom"/>
</dbReference>
<dbReference type="Proteomes" id="UP000001876">
    <property type="component" value="Unassembled WGS sequence"/>
</dbReference>
<keyword evidence="6" id="KW-0723">Serine/threonine-protein kinase</keyword>
<evidence type="ECO:0000256" key="6">
    <source>
        <dbReference type="RuleBase" id="RU000304"/>
    </source>
</evidence>
<dbReference type="STRING" id="564608.C1MU22"/>
<dbReference type="GO" id="GO:0016020">
    <property type="term" value="C:membrane"/>
    <property type="evidence" value="ECO:0007669"/>
    <property type="project" value="TreeGrafter"/>
</dbReference>
<dbReference type="PROSITE" id="PS50011">
    <property type="entry name" value="PROTEIN_KINASE_DOM"/>
    <property type="match status" value="1"/>
</dbReference>
<keyword evidence="3" id="KW-0418">Kinase</keyword>
<dbReference type="KEGG" id="mpp:MICPUCDRAFT_17653"/>
<dbReference type="OMA" id="HESIRMP"/>
<comment type="similarity">
    <text evidence="6">Belongs to the protein kinase superfamily.</text>
</comment>
<dbReference type="GO" id="GO:0005776">
    <property type="term" value="C:autophagosome"/>
    <property type="evidence" value="ECO:0007669"/>
    <property type="project" value="TreeGrafter"/>
</dbReference>
<organism evidence="9">
    <name type="scientific">Micromonas pusilla (strain CCMP1545)</name>
    <name type="common">Picoplanktonic green alga</name>
    <dbReference type="NCBI Taxonomy" id="564608"/>
    <lineage>
        <taxon>Eukaryota</taxon>
        <taxon>Viridiplantae</taxon>
        <taxon>Chlorophyta</taxon>
        <taxon>Mamiellophyceae</taxon>
        <taxon>Mamiellales</taxon>
        <taxon>Mamiellaceae</taxon>
        <taxon>Micromonas</taxon>
    </lineage>
</organism>
<accession>C1MU22</accession>
<keyword evidence="4 5" id="KW-0067">ATP-binding</keyword>
<dbReference type="InterPro" id="IPR011009">
    <property type="entry name" value="Kinase-like_dom_sf"/>
</dbReference>
<evidence type="ECO:0000256" key="5">
    <source>
        <dbReference type="PROSITE-ProRule" id="PRU10141"/>
    </source>
</evidence>
<name>C1MU22_MICPC</name>
<evidence type="ECO:0000313" key="9">
    <source>
        <dbReference type="Proteomes" id="UP000001876"/>
    </source>
</evidence>
<evidence type="ECO:0000313" key="8">
    <source>
        <dbReference type="EMBL" id="EEH56251.1"/>
    </source>
</evidence>
<dbReference type="FunFam" id="3.30.200.20:FF:000042">
    <property type="entry name" value="Aurora kinase A"/>
    <property type="match status" value="1"/>
</dbReference>
<feature type="binding site" evidence="5">
    <location>
        <position position="65"/>
    </location>
    <ligand>
        <name>ATP</name>
        <dbReference type="ChEBI" id="CHEBI:30616"/>
    </ligand>
</feature>
<dbReference type="InterPro" id="IPR008271">
    <property type="entry name" value="Ser/Thr_kinase_AS"/>
</dbReference>
<dbReference type="PROSITE" id="PS00107">
    <property type="entry name" value="PROTEIN_KINASE_ATP"/>
    <property type="match status" value="1"/>
</dbReference>
<dbReference type="GO" id="GO:0005524">
    <property type="term" value="F:ATP binding"/>
    <property type="evidence" value="ECO:0007669"/>
    <property type="project" value="UniProtKB-UniRule"/>
</dbReference>
<dbReference type="AlphaFoldDB" id="C1MU22"/>
<dbReference type="GO" id="GO:0004674">
    <property type="term" value="F:protein serine/threonine kinase activity"/>
    <property type="evidence" value="ECO:0007669"/>
    <property type="project" value="UniProtKB-KW"/>
</dbReference>
<dbReference type="RefSeq" id="XP_003059119.1">
    <property type="nucleotide sequence ID" value="XM_003059073.1"/>
</dbReference>
<dbReference type="PANTHER" id="PTHR24348">
    <property type="entry name" value="SERINE/THREONINE-PROTEIN KINASE UNC-51-RELATED"/>
    <property type="match status" value="1"/>
</dbReference>
<keyword evidence="1" id="KW-0808">Transferase</keyword>
<keyword evidence="9" id="KW-1185">Reference proteome</keyword>
<feature type="non-terminal residue" evidence="8">
    <location>
        <position position="286"/>
    </location>
</feature>
<dbReference type="eggNOG" id="KOG0595">
    <property type="taxonomic scope" value="Eukaryota"/>
</dbReference>
<gene>
    <name evidence="8" type="ORF">MICPUCDRAFT_17653</name>
</gene>
<proteinExistence type="inferred from homology"/>
<dbReference type="InterPro" id="IPR017441">
    <property type="entry name" value="Protein_kinase_ATP_BS"/>
</dbReference>
<dbReference type="GO" id="GO:0010506">
    <property type="term" value="P:regulation of autophagy"/>
    <property type="evidence" value="ECO:0007669"/>
    <property type="project" value="InterPro"/>
</dbReference>
<evidence type="ECO:0000259" key="7">
    <source>
        <dbReference type="PROSITE" id="PS50011"/>
    </source>
</evidence>
<dbReference type="GeneID" id="9684862"/>
<evidence type="ECO:0000256" key="4">
    <source>
        <dbReference type="ARBA" id="ARBA00022840"/>
    </source>
</evidence>
<dbReference type="CDD" id="cd14009">
    <property type="entry name" value="STKc_ATG1_ULK_like"/>
    <property type="match status" value="1"/>
</dbReference>
<dbReference type="GO" id="GO:0000045">
    <property type="term" value="P:autophagosome assembly"/>
    <property type="evidence" value="ECO:0007669"/>
    <property type="project" value="TreeGrafter"/>
</dbReference>
<dbReference type="FunFam" id="1.10.510.10:FF:000571">
    <property type="entry name" value="Maternal embryonic leucine zipper kinase"/>
    <property type="match status" value="1"/>
</dbReference>
<reference evidence="8 9" key="1">
    <citation type="journal article" date="2009" name="Science">
        <title>Green evolution and dynamic adaptations revealed by genomes of the marine picoeukaryotes Micromonas.</title>
        <authorList>
            <person name="Worden A.Z."/>
            <person name="Lee J.H."/>
            <person name="Mock T."/>
            <person name="Rouze P."/>
            <person name="Simmons M.P."/>
            <person name="Aerts A.L."/>
            <person name="Allen A.E."/>
            <person name="Cuvelier M.L."/>
            <person name="Derelle E."/>
            <person name="Everett M.V."/>
            <person name="Foulon E."/>
            <person name="Grimwood J."/>
            <person name="Gundlach H."/>
            <person name="Henrissat B."/>
            <person name="Napoli C."/>
            <person name="McDonald S.M."/>
            <person name="Parker M.S."/>
            <person name="Rombauts S."/>
            <person name="Salamov A."/>
            <person name="Von Dassow P."/>
            <person name="Badger J.H."/>
            <person name="Coutinho P.M."/>
            <person name="Demir E."/>
            <person name="Dubchak I."/>
            <person name="Gentemann C."/>
            <person name="Eikrem W."/>
            <person name="Gready J.E."/>
            <person name="John U."/>
            <person name="Lanier W."/>
            <person name="Lindquist E.A."/>
            <person name="Lucas S."/>
            <person name="Mayer K.F."/>
            <person name="Moreau H."/>
            <person name="Not F."/>
            <person name="Otillar R."/>
            <person name="Panaud O."/>
            <person name="Pangilinan J."/>
            <person name="Paulsen I."/>
            <person name="Piegu B."/>
            <person name="Poliakov A."/>
            <person name="Robbens S."/>
            <person name="Schmutz J."/>
            <person name="Toulza E."/>
            <person name="Wyss T."/>
            <person name="Zelensky A."/>
            <person name="Zhou K."/>
            <person name="Armbrust E.V."/>
            <person name="Bhattacharya D."/>
            <person name="Goodenough U.W."/>
            <person name="Van de Peer Y."/>
            <person name="Grigoriev I.V."/>
        </authorList>
    </citation>
    <scope>NUCLEOTIDE SEQUENCE [LARGE SCALE GENOMIC DNA]</scope>
    <source>
        <strain evidence="8 9">CCMP1545</strain>
    </source>
</reference>
<evidence type="ECO:0000256" key="3">
    <source>
        <dbReference type="ARBA" id="ARBA00022777"/>
    </source>
</evidence>
<dbReference type="GO" id="GO:0000407">
    <property type="term" value="C:phagophore assembly site"/>
    <property type="evidence" value="ECO:0007669"/>
    <property type="project" value="TreeGrafter"/>
</dbReference>
<dbReference type="GO" id="GO:0005829">
    <property type="term" value="C:cytosol"/>
    <property type="evidence" value="ECO:0007669"/>
    <property type="project" value="TreeGrafter"/>
</dbReference>
<dbReference type="PROSITE" id="PS00108">
    <property type="entry name" value="PROTEIN_KINASE_ST"/>
    <property type="match status" value="1"/>
</dbReference>
<evidence type="ECO:0000256" key="2">
    <source>
        <dbReference type="ARBA" id="ARBA00022741"/>
    </source>
</evidence>